<feature type="region of interest" description="Disordered" evidence="1">
    <location>
        <begin position="218"/>
        <end position="246"/>
    </location>
</feature>
<dbReference type="Proteomes" id="UP000200980">
    <property type="component" value="Unassembled WGS sequence"/>
</dbReference>
<dbReference type="EMBL" id="JATM01000002">
    <property type="protein sequence ID" value="OOL18886.1"/>
    <property type="molecule type" value="Genomic_DNA"/>
</dbReference>
<dbReference type="OrthoDB" id="7260935at2"/>
<evidence type="ECO:0000313" key="3">
    <source>
        <dbReference type="Proteomes" id="UP000200980"/>
    </source>
</evidence>
<accession>A0A1S8GQB5</accession>
<keyword evidence="3" id="KW-1185">Reference proteome</keyword>
<dbReference type="AlphaFoldDB" id="A0A1S8GQB5"/>
<organism evidence="2 3">
    <name type="scientific">Bombella intestini</name>
    <dbReference type="NCBI Taxonomy" id="1539051"/>
    <lineage>
        <taxon>Bacteria</taxon>
        <taxon>Pseudomonadati</taxon>
        <taxon>Pseudomonadota</taxon>
        <taxon>Alphaproteobacteria</taxon>
        <taxon>Acetobacterales</taxon>
        <taxon>Acetobacteraceae</taxon>
        <taxon>Bombella</taxon>
    </lineage>
</organism>
<sequence length="361" mass="37407">MSMNVSQYGAAGANLILNAGIRQIESEQTDIAWQTSQGTTSSSISGLGSDQQTILSLSPKLAELNGYQDNLSSVQSRLSLSSTAFKQVTDLAQSLNTQLLGMLSSEGSTSTATSTAADSARMGLSSLGTILNTSDGNGFIFAGQNTSTAPVTSPSTLSNSSLAQTISHLVSGLNESNSNEVFSQATTASADNSTGMSVFSQALSQPADQASRLQSSAIIGPDGSSVQTGPVATEGGQASSTSTGSPIRDLMRDMMIMTSMKGMASTTPGFTSLVRQLHDSLGKTTNQLIDMNTSVGVTQNTLTKQQGIYSSLQLMVKEQLSNGLNVNLAEVASRSSDLSLQLKASFSLIADTKNMSLADYL</sequence>
<gene>
    <name evidence="2" type="ORF">AL01_03870</name>
</gene>
<evidence type="ECO:0000256" key="1">
    <source>
        <dbReference type="SAM" id="MobiDB-lite"/>
    </source>
</evidence>
<dbReference type="RefSeq" id="WP_077396091.1">
    <property type="nucleotide sequence ID" value="NZ_JATM01000002.1"/>
</dbReference>
<feature type="compositionally biased region" description="Polar residues" evidence="1">
    <location>
        <begin position="224"/>
        <end position="245"/>
    </location>
</feature>
<dbReference type="SUPFAM" id="SSF64518">
    <property type="entry name" value="Phase 1 flagellin"/>
    <property type="match status" value="1"/>
</dbReference>
<comment type="caution">
    <text evidence="2">The sequence shown here is derived from an EMBL/GenBank/DDBJ whole genome shotgun (WGS) entry which is preliminary data.</text>
</comment>
<name>A0A1S8GQB5_9PROT</name>
<reference evidence="2 3" key="1">
    <citation type="journal article" date="2016" name="PLoS ONE">
        <title>Whole-Genome Sequence Analysis of Bombella intestini LMG 28161T, a Novel Acetic Acid Bacterium Isolated from the Crop of a Red-Tailed Bumble Bee, Bombus lapidarius.</title>
        <authorList>
            <person name="Li L."/>
            <person name="Illeghems K."/>
            <person name="Van Kerrebroeck S."/>
            <person name="Borremans W."/>
            <person name="Cleenwerck I."/>
            <person name="Smagghe G."/>
            <person name="De Vuyst L."/>
            <person name="Vandamme P."/>
        </authorList>
    </citation>
    <scope>NUCLEOTIDE SEQUENCE [LARGE SCALE GENOMIC DNA]</scope>
    <source>
        <strain evidence="2 3">R-52487</strain>
    </source>
</reference>
<protein>
    <submittedName>
        <fullName evidence="2">Uncharacterized protein</fullName>
    </submittedName>
</protein>
<dbReference type="Gene3D" id="1.20.1330.10">
    <property type="entry name" value="f41 fragment of flagellin, N-terminal domain"/>
    <property type="match status" value="1"/>
</dbReference>
<dbReference type="STRING" id="1539051.AL01_03870"/>
<evidence type="ECO:0000313" key="2">
    <source>
        <dbReference type="EMBL" id="OOL18886.1"/>
    </source>
</evidence>
<proteinExistence type="predicted"/>